<dbReference type="InterPro" id="IPR039420">
    <property type="entry name" value="WalR-like"/>
</dbReference>
<evidence type="ECO:0000259" key="7">
    <source>
        <dbReference type="PROSITE" id="PS50110"/>
    </source>
</evidence>
<dbReference type="GO" id="GO:0032993">
    <property type="term" value="C:protein-DNA complex"/>
    <property type="evidence" value="ECO:0007669"/>
    <property type="project" value="TreeGrafter"/>
</dbReference>
<dbReference type="Pfam" id="PF00072">
    <property type="entry name" value="Response_reg"/>
    <property type="match status" value="1"/>
</dbReference>
<keyword evidence="2" id="KW-0902">Two-component regulatory system</keyword>
<organism evidence="8 9">
    <name type="scientific">Nitrogeniibacter mangrovi</name>
    <dbReference type="NCBI Taxonomy" id="2016596"/>
    <lineage>
        <taxon>Bacteria</taxon>
        <taxon>Pseudomonadati</taxon>
        <taxon>Pseudomonadota</taxon>
        <taxon>Betaproteobacteria</taxon>
        <taxon>Rhodocyclales</taxon>
        <taxon>Zoogloeaceae</taxon>
        <taxon>Nitrogeniibacter</taxon>
    </lineage>
</organism>
<evidence type="ECO:0000256" key="4">
    <source>
        <dbReference type="ARBA" id="ARBA00023125"/>
    </source>
</evidence>
<evidence type="ECO:0000256" key="1">
    <source>
        <dbReference type="ARBA" id="ARBA00022553"/>
    </source>
</evidence>
<name>A0A6C1B876_9RHOO</name>
<dbReference type="Gene3D" id="3.30.565.10">
    <property type="entry name" value="Histidine kinase-like ATPase, C-terminal domain"/>
    <property type="match status" value="1"/>
</dbReference>
<proteinExistence type="predicted"/>
<dbReference type="InterPro" id="IPR001789">
    <property type="entry name" value="Sig_transdc_resp-reg_receiver"/>
</dbReference>
<keyword evidence="5" id="KW-0804">Transcription</keyword>
<protein>
    <submittedName>
        <fullName evidence="8">Response regulator</fullName>
    </submittedName>
</protein>
<dbReference type="GO" id="GO:0006355">
    <property type="term" value="P:regulation of DNA-templated transcription"/>
    <property type="evidence" value="ECO:0007669"/>
    <property type="project" value="TreeGrafter"/>
</dbReference>
<feature type="modified residue" description="4-aspartylphosphate" evidence="6">
    <location>
        <position position="56"/>
    </location>
</feature>
<sequence>MSVTRILVVDDEPFNLDIVSEYLDEEGYDLGMAGSGEEAWELLQNPQHGYDLVILDRMMPGIDGMEVLRRIKADTRLGELPVIMQTAAASPDQVREGLAAGAYYYLTKPFEPESLQSIVRAALDDLRQRRNLSQRIELHVGALRTLENGRFSFRTLDEAHALAALTASLCDEPEIVVLGLSELLINAVEHGNLAIDFAEKSRLREEGRWEAEVERRLALPQYAGRRAHLSVVAREDAWIFEIEDDGDGFDWHNYLELAPERAFAPNGRGIALARQLAFSELEFQGKGNCVKAVVSRPSRCGGG</sequence>
<keyword evidence="4" id="KW-0238">DNA-binding</keyword>
<dbReference type="KEGG" id="azq:G3580_16155"/>
<dbReference type="PANTHER" id="PTHR48111:SF1">
    <property type="entry name" value="TWO-COMPONENT RESPONSE REGULATOR ORR33"/>
    <property type="match status" value="1"/>
</dbReference>
<dbReference type="SUPFAM" id="SSF52172">
    <property type="entry name" value="CheY-like"/>
    <property type="match status" value="1"/>
</dbReference>
<dbReference type="PANTHER" id="PTHR48111">
    <property type="entry name" value="REGULATOR OF RPOS"/>
    <property type="match status" value="1"/>
</dbReference>
<evidence type="ECO:0000256" key="3">
    <source>
        <dbReference type="ARBA" id="ARBA00023015"/>
    </source>
</evidence>
<dbReference type="AlphaFoldDB" id="A0A6C1B876"/>
<accession>A0A6C1B876</accession>
<dbReference type="InterPro" id="IPR003594">
    <property type="entry name" value="HATPase_dom"/>
</dbReference>
<evidence type="ECO:0000313" key="8">
    <source>
        <dbReference type="EMBL" id="QID19015.1"/>
    </source>
</evidence>
<dbReference type="GO" id="GO:0000976">
    <property type="term" value="F:transcription cis-regulatory region binding"/>
    <property type="evidence" value="ECO:0007669"/>
    <property type="project" value="TreeGrafter"/>
</dbReference>
<keyword evidence="9" id="KW-1185">Reference proteome</keyword>
<dbReference type="Pfam" id="PF13581">
    <property type="entry name" value="HATPase_c_2"/>
    <property type="match status" value="1"/>
</dbReference>
<keyword evidence="3" id="KW-0805">Transcription regulation</keyword>
<dbReference type="GO" id="GO:0000156">
    <property type="term" value="F:phosphorelay response regulator activity"/>
    <property type="evidence" value="ECO:0007669"/>
    <property type="project" value="TreeGrafter"/>
</dbReference>
<dbReference type="Proteomes" id="UP000501991">
    <property type="component" value="Chromosome"/>
</dbReference>
<reference evidence="8 9" key="1">
    <citation type="submission" date="2020-02" db="EMBL/GenBank/DDBJ databases">
        <title>Nitrogenibacter mangrovi gen. nov., sp. nov. isolated from mangrove sediment, a denitrifying betaproteobacterium.</title>
        <authorList>
            <person name="Liao H."/>
            <person name="Tian Y."/>
        </authorList>
    </citation>
    <scope>NUCLEOTIDE SEQUENCE [LARGE SCALE GENOMIC DNA]</scope>
    <source>
        <strain evidence="8 9">M9-3-2</strain>
    </source>
</reference>
<dbReference type="InterPro" id="IPR011006">
    <property type="entry name" value="CheY-like_superfamily"/>
</dbReference>
<dbReference type="EMBL" id="CP048836">
    <property type="protein sequence ID" value="QID19015.1"/>
    <property type="molecule type" value="Genomic_DNA"/>
</dbReference>
<evidence type="ECO:0000256" key="6">
    <source>
        <dbReference type="PROSITE-ProRule" id="PRU00169"/>
    </source>
</evidence>
<evidence type="ECO:0000256" key="2">
    <source>
        <dbReference type="ARBA" id="ARBA00023012"/>
    </source>
</evidence>
<dbReference type="PROSITE" id="PS50110">
    <property type="entry name" value="RESPONSE_REGULATORY"/>
    <property type="match status" value="1"/>
</dbReference>
<dbReference type="CDD" id="cd16936">
    <property type="entry name" value="HATPase_RsbW-like"/>
    <property type="match status" value="1"/>
</dbReference>
<evidence type="ECO:0000256" key="5">
    <source>
        <dbReference type="ARBA" id="ARBA00023163"/>
    </source>
</evidence>
<dbReference type="Gene3D" id="3.40.50.2300">
    <property type="match status" value="1"/>
</dbReference>
<gene>
    <name evidence="8" type="ORF">G3580_16155</name>
</gene>
<dbReference type="GO" id="GO:0005829">
    <property type="term" value="C:cytosol"/>
    <property type="evidence" value="ECO:0007669"/>
    <property type="project" value="TreeGrafter"/>
</dbReference>
<dbReference type="InterPro" id="IPR036890">
    <property type="entry name" value="HATPase_C_sf"/>
</dbReference>
<dbReference type="SMART" id="SM00448">
    <property type="entry name" value="REC"/>
    <property type="match status" value="1"/>
</dbReference>
<keyword evidence="1 6" id="KW-0597">Phosphoprotein</keyword>
<dbReference type="SUPFAM" id="SSF55874">
    <property type="entry name" value="ATPase domain of HSP90 chaperone/DNA topoisomerase II/histidine kinase"/>
    <property type="match status" value="1"/>
</dbReference>
<dbReference type="RefSeq" id="WP_173767221.1">
    <property type="nucleotide sequence ID" value="NZ_CP048836.1"/>
</dbReference>
<feature type="domain" description="Response regulatory" evidence="7">
    <location>
        <begin position="5"/>
        <end position="123"/>
    </location>
</feature>
<evidence type="ECO:0000313" key="9">
    <source>
        <dbReference type="Proteomes" id="UP000501991"/>
    </source>
</evidence>